<reference evidence="3" key="1">
    <citation type="submission" date="2017-02" db="EMBL/GenBank/DDBJ databases">
        <authorList>
            <person name="Varghese N."/>
            <person name="Submissions S."/>
        </authorList>
    </citation>
    <scope>NUCLEOTIDE SEQUENCE [LARGE SCALE GENOMIC DNA]</scope>
    <source>
        <strain evidence="3">DSM 22385</strain>
    </source>
</reference>
<proteinExistence type="inferred from homology"/>
<dbReference type="OrthoDB" id="666025at2"/>
<dbReference type="PANTHER" id="PTHR11803:SF58">
    <property type="entry name" value="PROTEIN HMF1-RELATED"/>
    <property type="match status" value="1"/>
</dbReference>
<name>A0A1T5ACR6_9SPHI</name>
<gene>
    <name evidence="2" type="ORF">SAMN05661099_0568</name>
</gene>
<dbReference type="GO" id="GO:0005829">
    <property type="term" value="C:cytosol"/>
    <property type="evidence" value="ECO:0007669"/>
    <property type="project" value="TreeGrafter"/>
</dbReference>
<dbReference type="CDD" id="cd00448">
    <property type="entry name" value="YjgF_YER057c_UK114_family"/>
    <property type="match status" value="1"/>
</dbReference>
<protein>
    <submittedName>
        <fullName evidence="2">Enamine deaminase RidA, house cleaning of reactive enamine intermediates, YjgF/YER057c/UK114 family</fullName>
    </submittedName>
</protein>
<comment type="similarity">
    <text evidence="1">Belongs to the RutC family.</text>
</comment>
<dbReference type="SUPFAM" id="SSF55298">
    <property type="entry name" value="YjgF-like"/>
    <property type="match status" value="1"/>
</dbReference>
<organism evidence="2 3">
    <name type="scientific">Daejeonella lutea</name>
    <dbReference type="NCBI Taxonomy" id="572036"/>
    <lineage>
        <taxon>Bacteria</taxon>
        <taxon>Pseudomonadati</taxon>
        <taxon>Bacteroidota</taxon>
        <taxon>Sphingobacteriia</taxon>
        <taxon>Sphingobacteriales</taxon>
        <taxon>Sphingobacteriaceae</taxon>
        <taxon>Daejeonella</taxon>
    </lineage>
</organism>
<evidence type="ECO:0000313" key="2">
    <source>
        <dbReference type="EMBL" id="SKB32599.1"/>
    </source>
</evidence>
<dbReference type="RefSeq" id="WP_079701134.1">
    <property type="nucleotide sequence ID" value="NZ_FUYR01000001.1"/>
</dbReference>
<evidence type="ECO:0000256" key="1">
    <source>
        <dbReference type="ARBA" id="ARBA00010552"/>
    </source>
</evidence>
<dbReference type="AlphaFoldDB" id="A0A1T5ACR6"/>
<dbReference type="GO" id="GO:0019239">
    <property type="term" value="F:deaminase activity"/>
    <property type="evidence" value="ECO:0007669"/>
    <property type="project" value="TreeGrafter"/>
</dbReference>
<keyword evidence="3" id="KW-1185">Reference proteome</keyword>
<evidence type="ECO:0000313" key="3">
    <source>
        <dbReference type="Proteomes" id="UP000189981"/>
    </source>
</evidence>
<sequence length="155" mass="16718">MKTERRSVLKKLFASAVGVTGLGAVANAKVLNSTPEKVAGNIVEYQGKKLFSNHVIHNGLVYIAGKGAHTDPFDIKSHTEIVLKELEKELIKAGSSMQKVLKVTVYLNDIADYKGMNEVYMGRFGDKPPVRSTIAVAKGGVPGDSLVEMDAIAYI</sequence>
<accession>A0A1T5ACR6</accession>
<dbReference type="Pfam" id="PF01042">
    <property type="entry name" value="Ribonuc_L-PSP"/>
    <property type="match status" value="1"/>
</dbReference>
<dbReference type="EMBL" id="FUYR01000001">
    <property type="protein sequence ID" value="SKB32599.1"/>
    <property type="molecule type" value="Genomic_DNA"/>
</dbReference>
<dbReference type="InterPro" id="IPR006175">
    <property type="entry name" value="YjgF/YER057c/UK114"/>
</dbReference>
<dbReference type="PANTHER" id="PTHR11803">
    <property type="entry name" value="2-IMINOBUTANOATE/2-IMINOPROPANOATE DEAMINASE RIDA"/>
    <property type="match status" value="1"/>
</dbReference>
<dbReference type="Proteomes" id="UP000189981">
    <property type="component" value="Unassembled WGS sequence"/>
</dbReference>
<dbReference type="Gene3D" id="3.30.1330.40">
    <property type="entry name" value="RutC-like"/>
    <property type="match status" value="1"/>
</dbReference>
<dbReference type="InterPro" id="IPR035959">
    <property type="entry name" value="RutC-like_sf"/>
</dbReference>
<dbReference type="STRING" id="572036.SAMN05661099_0568"/>